<feature type="region of interest" description="Disordered" evidence="1">
    <location>
        <begin position="154"/>
        <end position="178"/>
    </location>
</feature>
<gene>
    <name evidence="4" type="ORF">GCM10010253_10930</name>
</gene>
<feature type="compositionally biased region" description="Polar residues" evidence="1">
    <location>
        <begin position="1"/>
        <end position="10"/>
    </location>
</feature>
<keyword evidence="2" id="KW-0472">Membrane</keyword>
<evidence type="ECO:0000313" key="4">
    <source>
        <dbReference type="EMBL" id="GGS39122.1"/>
    </source>
</evidence>
<reference evidence="5" key="1">
    <citation type="journal article" date="2019" name="Int. J. Syst. Evol. Microbiol.">
        <title>The Global Catalogue of Microorganisms (GCM) 10K type strain sequencing project: providing services to taxonomists for standard genome sequencing and annotation.</title>
        <authorList>
            <consortium name="The Broad Institute Genomics Platform"/>
            <consortium name="The Broad Institute Genome Sequencing Center for Infectious Disease"/>
            <person name="Wu L."/>
            <person name="Ma J."/>
        </authorList>
    </citation>
    <scope>NUCLEOTIDE SEQUENCE [LARGE SCALE GENOMIC DNA]</scope>
    <source>
        <strain evidence="5">JCM 4350</strain>
    </source>
</reference>
<evidence type="ECO:0000313" key="5">
    <source>
        <dbReference type="Proteomes" id="UP000659767"/>
    </source>
</evidence>
<feature type="domain" description="Excalibur calcium-binding" evidence="3">
    <location>
        <begin position="142"/>
        <end position="178"/>
    </location>
</feature>
<keyword evidence="5" id="KW-1185">Reference proteome</keyword>
<sequence length="178" mass="18167">MDWNSSQHPSRQPGWGQGGDFTPQPPSTGGPRWARKRVVLPVAGVLFLLGVGIGATGEQPQEVRTVAAKTKPGPTVTVTETATVTVTATPEPAPTVTKVKKVRVTVTAAPPEPQPARKPVARDDSTGSSGGSGSGSGGTSAYYQNCDAVRAAGAAPIRSGQPGYGRHLDRDGDGVGCE</sequence>
<protein>
    <recommendedName>
        <fullName evidence="3">Excalibur calcium-binding domain-containing protein</fullName>
    </recommendedName>
</protein>
<feature type="compositionally biased region" description="Basic and acidic residues" evidence="1">
    <location>
        <begin position="166"/>
        <end position="178"/>
    </location>
</feature>
<feature type="region of interest" description="Disordered" evidence="1">
    <location>
        <begin position="106"/>
        <end position="142"/>
    </location>
</feature>
<feature type="region of interest" description="Disordered" evidence="1">
    <location>
        <begin position="1"/>
        <end position="33"/>
    </location>
</feature>
<comment type="caution">
    <text evidence="4">The sequence shown here is derived from an EMBL/GenBank/DDBJ whole genome shotgun (WGS) entry which is preliminary data.</text>
</comment>
<proteinExistence type="predicted"/>
<accession>A0ABQ2SSK3</accession>
<evidence type="ECO:0000259" key="3">
    <source>
        <dbReference type="SMART" id="SM00894"/>
    </source>
</evidence>
<dbReference type="InterPro" id="IPR008613">
    <property type="entry name" value="Excalibur_Ca-bd_domain"/>
</dbReference>
<name>A0ABQ2SSK3_STRBA</name>
<evidence type="ECO:0000256" key="2">
    <source>
        <dbReference type="SAM" id="Phobius"/>
    </source>
</evidence>
<dbReference type="Proteomes" id="UP000659767">
    <property type="component" value="Unassembled WGS sequence"/>
</dbReference>
<dbReference type="SMART" id="SM00894">
    <property type="entry name" value="Excalibur"/>
    <property type="match status" value="1"/>
</dbReference>
<dbReference type="RefSeq" id="WP_176734519.1">
    <property type="nucleotide sequence ID" value="NZ_BMSZ01000002.1"/>
</dbReference>
<dbReference type="Pfam" id="PF05901">
    <property type="entry name" value="Excalibur"/>
    <property type="match status" value="1"/>
</dbReference>
<keyword evidence="2" id="KW-0812">Transmembrane</keyword>
<organism evidence="4 5">
    <name type="scientific">Streptomyces badius</name>
    <dbReference type="NCBI Taxonomy" id="1941"/>
    <lineage>
        <taxon>Bacteria</taxon>
        <taxon>Bacillati</taxon>
        <taxon>Actinomycetota</taxon>
        <taxon>Actinomycetes</taxon>
        <taxon>Kitasatosporales</taxon>
        <taxon>Streptomycetaceae</taxon>
        <taxon>Streptomyces</taxon>
    </lineage>
</organism>
<dbReference type="EMBL" id="BMSZ01000002">
    <property type="protein sequence ID" value="GGS39122.1"/>
    <property type="molecule type" value="Genomic_DNA"/>
</dbReference>
<evidence type="ECO:0000256" key="1">
    <source>
        <dbReference type="SAM" id="MobiDB-lite"/>
    </source>
</evidence>
<feature type="transmembrane region" description="Helical" evidence="2">
    <location>
        <begin position="38"/>
        <end position="57"/>
    </location>
</feature>
<feature type="compositionally biased region" description="Gly residues" evidence="1">
    <location>
        <begin position="128"/>
        <end position="138"/>
    </location>
</feature>
<keyword evidence="2" id="KW-1133">Transmembrane helix</keyword>